<dbReference type="GO" id="GO:0016705">
    <property type="term" value="F:oxidoreductase activity, acting on paired donors, with incorporation or reduction of molecular oxygen"/>
    <property type="evidence" value="ECO:0007669"/>
    <property type="project" value="InterPro"/>
</dbReference>
<reference evidence="9" key="1">
    <citation type="submission" date="2022-06" db="EMBL/GenBank/DDBJ databases">
        <title>Rothia sp. isolated from sandalwood seedling.</title>
        <authorList>
            <person name="Tuikhar N."/>
            <person name="Kirdat K."/>
            <person name="Thorat V."/>
            <person name="Swetha P."/>
            <person name="Padma S."/>
            <person name="Sundararaj R."/>
            <person name="Yadav A."/>
        </authorList>
    </citation>
    <scope>NUCLEOTIDE SEQUENCE</scope>
    <source>
        <strain evidence="9">AR01</strain>
    </source>
</reference>
<evidence type="ECO:0000256" key="3">
    <source>
        <dbReference type="ARBA" id="ARBA00023002"/>
    </source>
</evidence>
<feature type="domain" description="Luciferase-like" evidence="8">
    <location>
        <begin position="34"/>
        <end position="404"/>
    </location>
</feature>
<feature type="binding site" evidence="6">
    <location>
        <position position="165"/>
    </location>
    <ligand>
        <name>FMN</name>
        <dbReference type="ChEBI" id="CHEBI:58210"/>
    </ligand>
</feature>
<name>A0A9X2KI06_9MICC</name>
<keyword evidence="2 6" id="KW-0288">FMN</keyword>
<dbReference type="Gene3D" id="3.20.20.30">
    <property type="entry name" value="Luciferase-like domain"/>
    <property type="match status" value="1"/>
</dbReference>
<feature type="compositionally biased region" description="Low complexity" evidence="7">
    <location>
        <begin position="463"/>
        <end position="478"/>
    </location>
</feature>
<feature type="binding site" evidence="6">
    <location>
        <position position="69"/>
    </location>
    <ligand>
        <name>FMN</name>
        <dbReference type="ChEBI" id="CHEBI:58210"/>
    </ligand>
</feature>
<feature type="binding site" evidence="6">
    <location>
        <position position="169"/>
    </location>
    <ligand>
        <name>FMN</name>
        <dbReference type="ChEBI" id="CHEBI:58210"/>
    </ligand>
</feature>
<evidence type="ECO:0000313" key="10">
    <source>
        <dbReference type="Proteomes" id="UP001139502"/>
    </source>
</evidence>
<keyword evidence="10" id="KW-1185">Reference proteome</keyword>
<feature type="compositionally biased region" description="Low complexity" evidence="7">
    <location>
        <begin position="514"/>
        <end position="528"/>
    </location>
</feature>
<dbReference type="RefSeq" id="WP_254167029.1">
    <property type="nucleotide sequence ID" value="NZ_JANAFB010000024.1"/>
</dbReference>
<evidence type="ECO:0000256" key="2">
    <source>
        <dbReference type="ARBA" id="ARBA00022643"/>
    </source>
</evidence>
<comment type="similarity">
    <text evidence="5">Belongs to the NtaA/SnaA/DszA monooxygenase family.</text>
</comment>
<feature type="binding site" evidence="6">
    <location>
        <position position="241"/>
    </location>
    <ligand>
        <name>FMN</name>
        <dbReference type="ChEBI" id="CHEBI:58210"/>
    </ligand>
</feature>
<keyword evidence="4" id="KW-0503">Monooxygenase</keyword>
<gene>
    <name evidence="9" type="ORF">NBM05_10385</name>
</gene>
<evidence type="ECO:0000313" key="9">
    <source>
        <dbReference type="EMBL" id="MCP3426397.1"/>
    </source>
</evidence>
<dbReference type="Pfam" id="PF00296">
    <property type="entry name" value="Bac_luciferase"/>
    <property type="match status" value="1"/>
</dbReference>
<dbReference type="NCBIfam" id="TIGR03860">
    <property type="entry name" value="FMN_nitrolo"/>
    <property type="match status" value="1"/>
</dbReference>
<evidence type="ECO:0000256" key="1">
    <source>
        <dbReference type="ARBA" id="ARBA00022630"/>
    </source>
</evidence>
<evidence type="ECO:0000256" key="6">
    <source>
        <dbReference type="PIRSR" id="PIRSR000337-1"/>
    </source>
</evidence>
<sequence length="528" mass="56581">MPEHAAPSTARATPRVRFNAFDMNCVGHQSPGLWRHPEDRSASYKDLGYWTGLAQTLEKGLFDGIFIADVLGTYDVYGGSNAATLKAGTQVPVNDPLLLVSGMAAVTEHLGFGVTAGTAYEHPYSFARRLSTLDHVTRGRLGWNIVTGYLPSAARNFGNADQLEHDERYAHAEDYLQVVYKLLEGSWEDDAVVRDAASCTFTDPARVHEIDHAGPYFTVPGIHLCEPSPQRTPVLFQAGASRRGTRFAAENAECVFVASPTKSHLRESVAKLRDAVEAAGRPRDSIRIYNLLTIVTGPTDEAAHARHRELQGYVDHEGALTLISGWMGLDLSGFDLDEPIGNVQSNAIHSAIETFQKVNEDGKPWTVRDIAEFVGIGGFGPRIVGSGESVARELIEWAEETGVDGFNLAYAITPGTFEDVVEHVVPALQRLGAYPEGYEEGTLRHKLFGAGDRLPEGHPGRNAGEAVRAAAAAAGSRPSADESQPSADESRTSTGESSTASRPAAVCPPDVRPAVSRGSVAAASGARA</sequence>
<feature type="binding site" evidence="6">
    <location>
        <position position="115"/>
    </location>
    <ligand>
        <name>FMN</name>
        <dbReference type="ChEBI" id="CHEBI:58210"/>
    </ligand>
</feature>
<organism evidence="9 10">
    <name type="scientific">Rothia santali</name>
    <dbReference type="NCBI Taxonomy" id="2949643"/>
    <lineage>
        <taxon>Bacteria</taxon>
        <taxon>Bacillati</taxon>
        <taxon>Actinomycetota</taxon>
        <taxon>Actinomycetes</taxon>
        <taxon>Micrococcales</taxon>
        <taxon>Micrococcaceae</taxon>
        <taxon>Rothia</taxon>
    </lineage>
</organism>
<evidence type="ECO:0000256" key="7">
    <source>
        <dbReference type="SAM" id="MobiDB-lite"/>
    </source>
</evidence>
<feature type="region of interest" description="Disordered" evidence="7">
    <location>
        <begin position="449"/>
        <end position="528"/>
    </location>
</feature>
<evidence type="ECO:0000256" key="5">
    <source>
        <dbReference type="ARBA" id="ARBA00033748"/>
    </source>
</evidence>
<dbReference type="InterPro" id="IPR016215">
    <property type="entry name" value="NTA_MOA"/>
</dbReference>
<dbReference type="PANTHER" id="PTHR30011:SF16">
    <property type="entry name" value="C2H2 FINGER DOMAIN TRANSCRIPTION FACTOR (EUROFUNG)-RELATED"/>
    <property type="match status" value="1"/>
</dbReference>
<keyword evidence="1 6" id="KW-0285">Flavoprotein</keyword>
<dbReference type="FunFam" id="3.20.20.30:FF:000008">
    <property type="entry name" value="Xenobiotic compound monooxygenase A subunit"/>
    <property type="match status" value="1"/>
</dbReference>
<dbReference type="PANTHER" id="PTHR30011">
    <property type="entry name" value="ALKANESULFONATE MONOOXYGENASE-RELATED"/>
    <property type="match status" value="1"/>
</dbReference>
<accession>A0A9X2KI06</accession>
<proteinExistence type="inferred from homology"/>
<comment type="caution">
    <text evidence="9">The sequence shown here is derived from an EMBL/GenBank/DDBJ whole genome shotgun (WGS) entry which is preliminary data.</text>
</comment>
<protein>
    <submittedName>
        <fullName evidence="9">LLM class flavin-dependent oxidoreductase</fullName>
    </submittedName>
</protein>
<dbReference type="GO" id="GO:0004497">
    <property type="term" value="F:monooxygenase activity"/>
    <property type="evidence" value="ECO:0007669"/>
    <property type="project" value="UniProtKB-KW"/>
</dbReference>
<dbReference type="InterPro" id="IPR036661">
    <property type="entry name" value="Luciferase-like_sf"/>
</dbReference>
<evidence type="ECO:0000256" key="4">
    <source>
        <dbReference type="ARBA" id="ARBA00023033"/>
    </source>
</evidence>
<dbReference type="SUPFAM" id="SSF51679">
    <property type="entry name" value="Bacterial luciferase-like"/>
    <property type="match status" value="1"/>
</dbReference>
<evidence type="ECO:0000259" key="8">
    <source>
        <dbReference type="Pfam" id="PF00296"/>
    </source>
</evidence>
<dbReference type="EMBL" id="JANAFB010000024">
    <property type="protein sequence ID" value="MCP3426397.1"/>
    <property type="molecule type" value="Genomic_DNA"/>
</dbReference>
<keyword evidence="3" id="KW-0560">Oxidoreductase</keyword>
<dbReference type="InterPro" id="IPR051260">
    <property type="entry name" value="Diverse_substr_monoxygenases"/>
</dbReference>
<dbReference type="PIRSF" id="PIRSF000337">
    <property type="entry name" value="NTA_MOA"/>
    <property type="match status" value="1"/>
</dbReference>
<dbReference type="Proteomes" id="UP001139502">
    <property type="component" value="Unassembled WGS sequence"/>
</dbReference>
<dbReference type="InterPro" id="IPR011251">
    <property type="entry name" value="Luciferase-like_dom"/>
</dbReference>
<dbReference type="AlphaFoldDB" id="A0A9X2KI06"/>
<feature type="compositionally biased region" description="Polar residues" evidence="7">
    <location>
        <begin position="481"/>
        <end position="501"/>
    </location>
</feature>